<dbReference type="Pfam" id="PF05400">
    <property type="entry name" value="FliT"/>
    <property type="match status" value="1"/>
</dbReference>
<protein>
    <recommendedName>
        <fullName evidence="5">Flagellar protein FliT</fullName>
    </recommendedName>
</protein>
<dbReference type="GO" id="GO:0044781">
    <property type="term" value="P:bacterial-type flagellum organization"/>
    <property type="evidence" value="ECO:0007669"/>
    <property type="project" value="UniProtKB-KW"/>
</dbReference>
<keyword evidence="6" id="KW-0969">Cilium</keyword>
<evidence type="ECO:0000313" key="7">
    <source>
        <dbReference type="Proteomes" id="UP000186110"/>
    </source>
</evidence>
<dbReference type="AlphaFoldDB" id="A0A1P8K6F1"/>
<name>A0A1P8K6F1_9BURK</name>
<evidence type="ECO:0000256" key="1">
    <source>
        <dbReference type="ARBA" id="ARBA00004514"/>
    </source>
</evidence>
<keyword evidence="6" id="KW-0966">Cell projection</keyword>
<gene>
    <name evidence="6" type="ORF">RS694_02820</name>
</gene>
<dbReference type="EMBL" id="CP019239">
    <property type="protein sequence ID" value="APW41590.1"/>
    <property type="molecule type" value="Genomic_DNA"/>
</dbReference>
<organism evidence="6 7">
    <name type="scientific">Rhodoferax saidenbachensis</name>
    <dbReference type="NCBI Taxonomy" id="1484693"/>
    <lineage>
        <taxon>Bacteria</taxon>
        <taxon>Pseudomonadati</taxon>
        <taxon>Pseudomonadota</taxon>
        <taxon>Betaproteobacteria</taxon>
        <taxon>Burkholderiales</taxon>
        <taxon>Comamonadaceae</taxon>
        <taxon>Rhodoferax</taxon>
    </lineage>
</organism>
<dbReference type="eggNOG" id="COG1516">
    <property type="taxonomic scope" value="Bacteria"/>
</dbReference>
<sequence length="99" mass="11404">MPQMLIDYYKAIEDSSLQMLEAAKTEDWDAVVRCEGACAVLIEQLRYRARSEELDAAARAEKARIMRRILGNDAQIRILAEPWLGHFEARFQQNNGLLH</sequence>
<proteinExistence type="predicted"/>
<evidence type="ECO:0000256" key="4">
    <source>
        <dbReference type="ARBA" id="ARBA00023186"/>
    </source>
</evidence>
<evidence type="ECO:0000256" key="5">
    <source>
        <dbReference type="ARBA" id="ARBA00093797"/>
    </source>
</evidence>
<comment type="subcellular location">
    <subcellularLocation>
        <location evidence="1">Cytoplasm</location>
        <location evidence="1">Cytosol</location>
    </subcellularLocation>
</comment>
<dbReference type="Proteomes" id="UP000186110">
    <property type="component" value="Chromosome"/>
</dbReference>
<reference evidence="6 7" key="1">
    <citation type="submission" date="2017-01" db="EMBL/GenBank/DDBJ databases">
        <authorList>
            <person name="Mah S.A."/>
            <person name="Swanson W.J."/>
            <person name="Moy G.W."/>
            <person name="Vacquier V.D."/>
        </authorList>
    </citation>
    <scope>NUCLEOTIDE SEQUENCE [LARGE SCALE GENOMIC DNA]</scope>
    <source>
        <strain evidence="6 7">DSM 22694</strain>
    </source>
</reference>
<keyword evidence="4" id="KW-0143">Chaperone</keyword>
<evidence type="ECO:0000256" key="2">
    <source>
        <dbReference type="ARBA" id="ARBA00022490"/>
    </source>
</evidence>
<accession>A0A1P8K6F1</accession>
<dbReference type="RefSeq" id="WP_029709478.1">
    <property type="nucleotide sequence ID" value="NZ_CP019239.1"/>
</dbReference>
<dbReference type="KEGG" id="rsb:RS694_02820"/>
<dbReference type="InterPro" id="IPR008622">
    <property type="entry name" value="FliT"/>
</dbReference>
<dbReference type="STRING" id="1484693.RS694_02820"/>
<dbReference type="Gene3D" id="1.20.58.380">
    <property type="entry name" value="Flagellar protein flit"/>
    <property type="match status" value="1"/>
</dbReference>
<keyword evidence="2" id="KW-0963">Cytoplasm</keyword>
<keyword evidence="7" id="KW-1185">Reference proteome</keyword>
<keyword evidence="6" id="KW-0282">Flagellum</keyword>
<evidence type="ECO:0000313" key="6">
    <source>
        <dbReference type="EMBL" id="APW41590.1"/>
    </source>
</evidence>
<evidence type="ECO:0000256" key="3">
    <source>
        <dbReference type="ARBA" id="ARBA00022795"/>
    </source>
</evidence>
<keyword evidence="3" id="KW-1005">Bacterial flagellum biogenesis</keyword>